<gene>
    <name evidence="1" type="ORF">DBR06_SOUSAS12210014</name>
</gene>
<organism evidence="1 2">
    <name type="scientific">Sousa chinensis</name>
    <name type="common">Indo-pacific humpbacked dolphin</name>
    <name type="synonym">Steno chinensis</name>
    <dbReference type="NCBI Taxonomy" id="103600"/>
    <lineage>
        <taxon>Eukaryota</taxon>
        <taxon>Metazoa</taxon>
        <taxon>Chordata</taxon>
        <taxon>Craniata</taxon>
        <taxon>Vertebrata</taxon>
        <taxon>Euteleostomi</taxon>
        <taxon>Mammalia</taxon>
        <taxon>Eutheria</taxon>
        <taxon>Laurasiatheria</taxon>
        <taxon>Artiodactyla</taxon>
        <taxon>Whippomorpha</taxon>
        <taxon>Cetacea</taxon>
        <taxon>Odontoceti</taxon>
        <taxon>Delphinidae</taxon>
        <taxon>Sousa</taxon>
    </lineage>
</organism>
<proteinExistence type="predicted"/>
<keyword evidence="2" id="KW-1185">Reference proteome</keyword>
<protein>
    <submittedName>
        <fullName evidence="1">Uncharacterized protein</fullName>
    </submittedName>
</protein>
<comment type="caution">
    <text evidence="1">The sequence shown here is derived from an EMBL/GenBank/DDBJ whole genome shotgun (WGS) entry which is preliminary data.</text>
</comment>
<accession>A0A484GLL3</accession>
<evidence type="ECO:0000313" key="1">
    <source>
        <dbReference type="EMBL" id="TEA36614.1"/>
    </source>
</evidence>
<name>A0A484GLL3_SOUCH</name>
<feature type="non-terminal residue" evidence="1">
    <location>
        <position position="34"/>
    </location>
</feature>
<reference evidence="1 2" key="1">
    <citation type="journal article" date="2018" name="Genomics">
        <title>Molecular footprints of inshore aquatic adaptation in Indo-Pacific humpback dolphin (Sousa chinensis).</title>
        <authorList>
            <person name="Ming Y."/>
            <person name="Jian J."/>
            <person name="Yu F."/>
            <person name="Yu X."/>
            <person name="Wang J."/>
            <person name="Liu W."/>
        </authorList>
    </citation>
    <scope>NUCLEOTIDE SEQUENCE [LARGE SCALE GENOMIC DNA]</scope>
    <source>
        <strain evidence="1">MY-2018</strain>
        <tissue evidence="1">Skin</tissue>
    </source>
</reference>
<dbReference type="EMBL" id="QWLN02005979">
    <property type="protein sequence ID" value="TEA36614.1"/>
    <property type="molecule type" value="Genomic_DNA"/>
</dbReference>
<sequence>ELQVMKTQPGKAILIIKCDINVDSVAPSVYKDLE</sequence>
<dbReference type="AlphaFoldDB" id="A0A484GLL3"/>
<dbReference type="Proteomes" id="UP000295264">
    <property type="component" value="Unassembled WGS sequence"/>
</dbReference>
<feature type="non-terminal residue" evidence="1">
    <location>
        <position position="1"/>
    </location>
</feature>
<evidence type="ECO:0000313" key="2">
    <source>
        <dbReference type="Proteomes" id="UP000295264"/>
    </source>
</evidence>